<dbReference type="STRING" id="555088.DealDRAFT_1153"/>
<dbReference type="SMART" id="SM00228">
    <property type="entry name" value="PDZ"/>
    <property type="match status" value="1"/>
</dbReference>
<dbReference type="SUPFAM" id="SSF50156">
    <property type="entry name" value="PDZ domain-like"/>
    <property type="match status" value="1"/>
</dbReference>
<gene>
    <name evidence="7" type="ORF">DealDRAFT_1153</name>
</gene>
<evidence type="ECO:0000256" key="4">
    <source>
        <dbReference type="ARBA" id="ARBA00022825"/>
    </source>
</evidence>
<organism evidence="7 8">
    <name type="scientific">Dethiobacter alkaliphilus AHT 1</name>
    <dbReference type="NCBI Taxonomy" id="555088"/>
    <lineage>
        <taxon>Bacteria</taxon>
        <taxon>Bacillati</taxon>
        <taxon>Bacillota</taxon>
        <taxon>Dethiobacteria</taxon>
        <taxon>Dethiobacterales</taxon>
        <taxon>Dethiobacteraceae</taxon>
        <taxon>Dethiobacter</taxon>
    </lineage>
</organism>
<dbReference type="SMART" id="SM00245">
    <property type="entry name" value="TSPc"/>
    <property type="match status" value="1"/>
</dbReference>
<dbReference type="PANTHER" id="PTHR32060">
    <property type="entry name" value="TAIL-SPECIFIC PROTEASE"/>
    <property type="match status" value="1"/>
</dbReference>
<dbReference type="InterPro" id="IPR055210">
    <property type="entry name" value="CtpA/B_N"/>
</dbReference>
<dbReference type="FunFam" id="2.30.42.10:FF:000063">
    <property type="entry name" value="Peptidase, S41 family"/>
    <property type="match status" value="1"/>
</dbReference>
<dbReference type="Gene3D" id="2.30.42.10">
    <property type="match status" value="1"/>
</dbReference>
<dbReference type="Pfam" id="PF03572">
    <property type="entry name" value="Peptidase_S41"/>
    <property type="match status" value="1"/>
</dbReference>
<keyword evidence="2 5" id="KW-0645">Protease</keyword>
<comment type="caution">
    <text evidence="7">The sequence shown here is derived from an EMBL/GenBank/DDBJ whole genome shotgun (WGS) entry which is preliminary data.</text>
</comment>
<evidence type="ECO:0000256" key="2">
    <source>
        <dbReference type="ARBA" id="ARBA00022670"/>
    </source>
</evidence>
<accession>C0GF94</accession>
<sequence>MLAVALVLSNLITYRATRNAYRWPVNMPPAAEENGDDNVAEEKSAELAAFLEVLSILEDRYLDEVSQEELLTAAIQGMVESLDDPQTSFLDPSHWEEMMITIDGSFSGIGVEINSVDDYITIISPIRNTPGERAGLLAGDRIVEVDGEDIVGITTMEAVQLMRGPEGTPVTITVERDGVDEPITVEIIRESIMLPSVFPKMLESGIGYIEVTNFDEHTGETFREALLELETEDMGGLILDLRDNPGGLLNEAVKIARELLPAGPITHMVDRDGEILETYQSFGTEKPYPIVVLVNGASASASEIIAGAFQDTGTATVVGTKTYGKATVQHLEGLANSTGLRYTVAKYQTPNGRDINEVGLEPDVEVELPDELRVLFHRVARDLKPGDEDMNVQFLQQMLKSLDYNVNDTGVYDSATERAVRSFQNEHGLNATGELNLETRTQLNEEIDRLLEENDTQMQKAVEVILEKM</sequence>
<dbReference type="Pfam" id="PF22694">
    <property type="entry name" value="CtpB_N-like"/>
    <property type="match status" value="1"/>
</dbReference>
<dbReference type="Gene3D" id="3.30.750.44">
    <property type="match status" value="1"/>
</dbReference>
<dbReference type="SUPFAM" id="SSF52096">
    <property type="entry name" value="ClpP/crotonase"/>
    <property type="match status" value="1"/>
</dbReference>
<dbReference type="InterPro" id="IPR029045">
    <property type="entry name" value="ClpP/crotonase-like_dom_sf"/>
</dbReference>
<dbReference type="PROSITE" id="PS50106">
    <property type="entry name" value="PDZ"/>
    <property type="match status" value="1"/>
</dbReference>
<dbReference type="InterPro" id="IPR001478">
    <property type="entry name" value="PDZ"/>
</dbReference>
<dbReference type="GO" id="GO:0007165">
    <property type="term" value="P:signal transduction"/>
    <property type="evidence" value="ECO:0007669"/>
    <property type="project" value="TreeGrafter"/>
</dbReference>
<dbReference type="Gene3D" id="3.90.226.10">
    <property type="entry name" value="2-enoyl-CoA Hydratase, Chain A, domain 1"/>
    <property type="match status" value="1"/>
</dbReference>
<dbReference type="EC" id="3.4.21.102" evidence="7"/>
<dbReference type="GO" id="GO:0004252">
    <property type="term" value="F:serine-type endopeptidase activity"/>
    <property type="evidence" value="ECO:0007669"/>
    <property type="project" value="UniProtKB-EC"/>
</dbReference>
<dbReference type="InterPro" id="IPR005151">
    <property type="entry name" value="Tail-specific_protease"/>
</dbReference>
<keyword evidence="4 5" id="KW-0720">Serine protease</keyword>
<dbReference type="Gene3D" id="1.10.101.10">
    <property type="entry name" value="PGBD-like superfamily/PGBD"/>
    <property type="match status" value="1"/>
</dbReference>
<dbReference type="InterPro" id="IPR004447">
    <property type="entry name" value="Peptidase_S41A"/>
</dbReference>
<dbReference type="InterPro" id="IPR036365">
    <property type="entry name" value="PGBD-like_sf"/>
</dbReference>
<keyword evidence="3 5" id="KW-0378">Hydrolase</keyword>
<dbReference type="Pfam" id="PF17820">
    <property type="entry name" value="PDZ_6"/>
    <property type="match status" value="1"/>
</dbReference>
<evidence type="ECO:0000313" key="8">
    <source>
        <dbReference type="Proteomes" id="UP000006443"/>
    </source>
</evidence>
<dbReference type="InterPro" id="IPR002477">
    <property type="entry name" value="Peptidoglycan-bd-like"/>
</dbReference>
<dbReference type="AlphaFoldDB" id="C0GF94"/>
<dbReference type="GO" id="GO:0030288">
    <property type="term" value="C:outer membrane-bounded periplasmic space"/>
    <property type="evidence" value="ECO:0007669"/>
    <property type="project" value="TreeGrafter"/>
</dbReference>
<dbReference type="Proteomes" id="UP000006443">
    <property type="component" value="Unassembled WGS sequence"/>
</dbReference>
<evidence type="ECO:0000256" key="3">
    <source>
        <dbReference type="ARBA" id="ARBA00022801"/>
    </source>
</evidence>
<evidence type="ECO:0000256" key="1">
    <source>
        <dbReference type="ARBA" id="ARBA00009179"/>
    </source>
</evidence>
<dbReference type="Pfam" id="PF01471">
    <property type="entry name" value="PG_binding_1"/>
    <property type="match status" value="1"/>
</dbReference>
<dbReference type="CDD" id="cd06782">
    <property type="entry name" value="cpPDZ_CPP-like"/>
    <property type="match status" value="1"/>
</dbReference>
<evidence type="ECO:0000259" key="6">
    <source>
        <dbReference type="PROSITE" id="PS50106"/>
    </source>
</evidence>
<dbReference type="NCBIfam" id="TIGR00225">
    <property type="entry name" value="prc"/>
    <property type="match status" value="1"/>
</dbReference>
<reference evidence="7 8" key="1">
    <citation type="submission" date="2009-02" db="EMBL/GenBank/DDBJ databases">
        <title>Sequencing of the draft genome and assembly of Dethiobacter alkaliphilus AHT 1.</title>
        <authorList>
            <consortium name="US DOE Joint Genome Institute (JGI-PGF)"/>
            <person name="Lucas S."/>
            <person name="Copeland A."/>
            <person name="Lapidus A."/>
            <person name="Glavina del Rio T."/>
            <person name="Dalin E."/>
            <person name="Tice H."/>
            <person name="Bruce D."/>
            <person name="Goodwin L."/>
            <person name="Pitluck S."/>
            <person name="Larimer F."/>
            <person name="Land M.L."/>
            <person name="Hauser L."/>
            <person name="Muyzer G."/>
        </authorList>
    </citation>
    <scope>NUCLEOTIDE SEQUENCE [LARGE SCALE GENOMIC DNA]</scope>
    <source>
        <strain evidence="7 8">AHT 1</strain>
    </source>
</reference>
<dbReference type="MEROPS" id="S41.004"/>
<dbReference type="EMBL" id="ACJM01000005">
    <property type="protein sequence ID" value="EEG77854.1"/>
    <property type="molecule type" value="Genomic_DNA"/>
</dbReference>
<name>C0GF94_DETAL</name>
<keyword evidence="8" id="KW-1185">Reference proteome</keyword>
<comment type="similarity">
    <text evidence="1 5">Belongs to the peptidase S41A family.</text>
</comment>
<dbReference type="PANTHER" id="PTHR32060:SF30">
    <property type="entry name" value="CARBOXY-TERMINAL PROCESSING PROTEASE CTPA"/>
    <property type="match status" value="1"/>
</dbReference>
<evidence type="ECO:0000256" key="5">
    <source>
        <dbReference type="RuleBase" id="RU004404"/>
    </source>
</evidence>
<dbReference type="eggNOG" id="COG0793">
    <property type="taxonomic scope" value="Bacteria"/>
</dbReference>
<dbReference type="GO" id="GO:0006508">
    <property type="term" value="P:proteolysis"/>
    <property type="evidence" value="ECO:0007669"/>
    <property type="project" value="UniProtKB-KW"/>
</dbReference>
<protein>
    <submittedName>
        <fullName evidence="7">Carboxyl-terminal protease</fullName>
        <ecNumber evidence="7">3.4.21.102</ecNumber>
    </submittedName>
</protein>
<dbReference type="InterPro" id="IPR036366">
    <property type="entry name" value="PGBDSf"/>
</dbReference>
<dbReference type="InterPro" id="IPR036034">
    <property type="entry name" value="PDZ_sf"/>
</dbReference>
<feature type="domain" description="PDZ" evidence="6">
    <location>
        <begin position="99"/>
        <end position="163"/>
    </location>
</feature>
<proteinExistence type="inferred from homology"/>
<evidence type="ECO:0000313" key="7">
    <source>
        <dbReference type="EMBL" id="EEG77854.1"/>
    </source>
</evidence>
<dbReference type="InterPro" id="IPR041489">
    <property type="entry name" value="PDZ_6"/>
</dbReference>
<dbReference type="SUPFAM" id="SSF47090">
    <property type="entry name" value="PGBD-like"/>
    <property type="match status" value="1"/>
</dbReference>
<dbReference type="CDD" id="cd07560">
    <property type="entry name" value="Peptidase_S41_CPP"/>
    <property type="match status" value="1"/>
</dbReference>